<gene>
    <name evidence="2" type="ORF">M8C21_032287</name>
</gene>
<keyword evidence="1" id="KW-1133">Transmembrane helix</keyword>
<protein>
    <submittedName>
        <fullName evidence="2">Uncharacterized protein</fullName>
    </submittedName>
</protein>
<feature type="transmembrane region" description="Helical" evidence="1">
    <location>
        <begin position="124"/>
        <end position="145"/>
    </location>
</feature>
<dbReference type="EMBL" id="JAMZMK010005404">
    <property type="protein sequence ID" value="KAI7753544.1"/>
    <property type="molecule type" value="Genomic_DNA"/>
</dbReference>
<name>A0AAD5D630_AMBAR</name>
<accession>A0AAD5D630</accession>
<evidence type="ECO:0000313" key="2">
    <source>
        <dbReference type="EMBL" id="KAI7753544.1"/>
    </source>
</evidence>
<evidence type="ECO:0000256" key="1">
    <source>
        <dbReference type="SAM" id="Phobius"/>
    </source>
</evidence>
<organism evidence="2 3">
    <name type="scientific">Ambrosia artemisiifolia</name>
    <name type="common">Common ragweed</name>
    <dbReference type="NCBI Taxonomy" id="4212"/>
    <lineage>
        <taxon>Eukaryota</taxon>
        <taxon>Viridiplantae</taxon>
        <taxon>Streptophyta</taxon>
        <taxon>Embryophyta</taxon>
        <taxon>Tracheophyta</taxon>
        <taxon>Spermatophyta</taxon>
        <taxon>Magnoliopsida</taxon>
        <taxon>eudicotyledons</taxon>
        <taxon>Gunneridae</taxon>
        <taxon>Pentapetalae</taxon>
        <taxon>asterids</taxon>
        <taxon>campanulids</taxon>
        <taxon>Asterales</taxon>
        <taxon>Asteraceae</taxon>
        <taxon>Asteroideae</taxon>
        <taxon>Heliantheae alliance</taxon>
        <taxon>Heliantheae</taxon>
        <taxon>Ambrosia</taxon>
    </lineage>
</organism>
<sequence length="162" mass="17727">MRIDEAGKDEPLDTIIHPCKAKLTSGSWKRFIGSQPLKSFLLNYGQLIPCTMLLLILCSPSYEVAIASAQSGSVGSDNSLETAWRAESESLKSMLTVVDQNKLCRLSLVETHAHQIRNRMKIRLPSLLSGLTLLITDGIYCYFGLCDEIGQAGKAIEGSEHG</sequence>
<evidence type="ECO:0000313" key="3">
    <source>
        <dbReference type="Proteomes" id="UP001206925"/>
    </source>
</evidence>
<reference evidence="2" key="1">
    <citation type="submission" date="2022-06" db="EMBL/GenBank/DDBJ databases">
        <title>Uncovering the hologenomic basis of an extraordinary plant invasion.</title>
        <authorList>
            <person name="Bieker V.C."/>
            <person name="Martin M.D."/>
            <person name="Gilbert T."/>
            <person name="Hodgins K."/>
            <person name="Battlay P."/>
            <person name="Petersen B."/>
            <person name="Wilson J."/>
        </authorList>
    </citation>
    <scope>NUCLEOTIDE SEQUENCE</scope>
    <source>
        <strain evidence="2">AA19_3_7</strain>
        <tissue evidence="2">Leaf</tissue>
    </source>
</reference>
<dbReference type="Proteomes" id="UP001206925">
    <property type="component" value="Unassembled WGS sequence"/>
</dbReference>
<keyword evidence="1" id="KW-0472">Membrane</keyword>
<keyword evidence="1" id="KW-0812">Transmembrane</keyword>
<comment type="caution">
    <text evidence="2">The sequence shown here is derived from an EMBL/GenBank/DDBJ whole genome shotgun (WGS) entry which is preliminary data.</text>
</comment>
<keyword evidence="3" id="KW-1185">Reference proteome</keyword>
<dbReference type="AlphaFoldDB" id="A0AAD5D630"/>
<proteinExistence type="predicted"/>